<proteinExistence type="predicted"/>
<dbReference type="EMBL" id="JAEHFW010000003">
    <property type="protein sequence ID" value="MBK0380753.1"/>
    <property type="molecule type" value="Genomic_DNA"/>
</dbReference>
<evidence type="ECO:0000313" key="2">
    <source>
        <dbReference type="EMBL" id="MBK0380753.1"/>
    </source>
</evidence>
<comment type="caution">
    <text evidence="2">The sequence shown here is derived from an EMBL/GenBank/DDBJ whole genome shotgun (WGS) entry which is preliminary data.</text>
</comment>
<protein>
    <submittedName>
        <fullName evidence="2">Uncharacterized protein</fullName>
    </submittedName>
</protein>
<keyword evidence="3" id="KW-1185">Reference proteome</keyword>
<evidence type="ECO:0000256" key="1">
    <source>
        <dbReference type="SAM" id="Phobius"/>
    </source>
</evidence>
<gene>
    <name evidence="2" type="ORF">I5M19_15620</name>
</gene>
<feature type="transmembrane region" description="Helical" evidence="1">
    <location>
        <begin position="76"/>
        <end position="96"/>
    </location>
</feature>
<keyword evidence="1" id="KW-1133">Transmembrane helix</keyword>
<dbReference type="RefSeq" id="WP_200067292.1">
    <property type="nucleotide sequence ID" value="NZ_JAEHFW010000003.1"/>
</dbReference>
<name>A0A934UNG0_9SPHI</name>
<reference evidence="2" key="1">
    <citation type="submission" date="2020-12" db="EMBL/GenBank/DDBJ databases">
        <title>Bacterial novel species Mucilaginibacter sp. SD-g isolated from soil.</title>
        <authorList>
            <person name="Jung H.-Y."/>
        </authorList>
    </citation>
    <scope>NUCLEOTIDE SEQUENCE</scope>
    <source>
        <strain evidence="2">SD-g</strain>
    </source>
</reference>
<sequence>MKISRIAAKTIVRIFLILLLAALIPFIKGDNEKLKHLYLMPAHIWTLAFPILLILGFIVLLVMCTLKKYSKPDLNWLLFINTLVLIAYGVTLYISISRLIS</sequence>
<evidence type="ECO:0000313" key="3">
    <source>
        <dbReference type="Proteomes" id="UP000613193"/>
    </source>
</evidence>
<keyword evidence="1" id="KW-0472">Membrane</keyword>
<accession>A0A934UNG0</accession>
<organism evidence="2 3">
    <name type="scientific">Mucilaginibacter segetis</name>
    <dbReference type="NCBI Taxonomy" id="2793071"/>
    <lineage>
        <taxon>Bacteria</taxon>
        <taxon>Pseudomonadati</taxon>
        <taxon>Bacteroidota</taxon>
        <taxon>Sphingobacteriia</taxon>
        <taxon>Sphingobacteriales</taxon>
        <taxon>Sphingobacteriaceae</taxon>
        <taxon>Mucilaginibacter</taxon>
    </lineage>
</organism>
<dbReference type="AlphaFoldDB" id="A0A934UNG0"/>
<feature type="transmembrane region" description="Helical" evidence="1">
    <location>
        <begin position="45"/>
        <end position="64"/>
    </location>
</feature>
<dbReference type="Proteomes" id="UP000613193">
    <property type="component" value="Unassembled WGS sequence"/>
</dbReference>
<keyword evidence="1" id="KW-0812">Transmembrane</keyword>